<dbReference type="InterPro" id="IPR014729">
    <property type="entry name" value="Rossmann-like_a/b/a_fold"/>
</dbReference>
<evidence type="ECO:0000313" key="5">
    <source>
        <dbReference type="EMBL" id="KAK4430872.1"/>
    </source>
</evidence>
<evidence type="ECO:0000256" key="1">
    <source>
        <dbReference type="ARBA" id="ARBA00000900"/>
    </source>
</evidence>
<sequence>MSAPNAKGSSLGRRGGRNGLVAVAIDKDKGSQHALKWAVDNLLDKGQTVVLIHVLLRSSMVAYTYVTFIKLFCRVIIRCFDVVLEDTDIAKAIKEYVARAAIEYLVLGDLGHGFIR</sequence>
<reference evidence="5" key="1">
    <citation type="submission" date="2020-06" db="EMBL/GenBank/DDBJ databases">
        <authorList>
            <person name="Li T."/>
            <person name="Hu X."/>
            <person name="Zhang T."/>
            <person name="Song X."/>
            <person name="Zhang H."/>
            <person name="Dai N."/>
            <person name="Sheng W."/>
            <person name="Hou X."/>
            <person name="Wei L."/>
        </authorList>
    </citation>
    <scope>NUCLEOTIDE SEQUENCE</scope>
    <source>
        <strain evidence="5">3651</strain>
        <tissue evidence="5">Leaf</tissue>
    </source>
</reference>
<dbReference type="Pfam" id="PF00582">
    <property type="entry name" value="Usp"/>
    <property type="match status" value="1"/>
</dbReference>
<keyword evidence="3" id="KW-0833">Ubl conjugation pathway</keyword>
<dbReference type="InterPro" id="IPR051348">
    <property type="entry name" value="U-box_ubiquitin_ligases"/>
</dbReference>
<dbReference type="Gene3D" id="3.40.50.620">
    <property type="entry name" value="HUPs"/>
    <property type="match status" value="1"/>
</dbReference>
<organism evidence="5 6">
    <name type="scientific">Sesamum alatum</name>
    <dbReference type="NCBI Taxonomy" id="300844"/>
    <lineage>
        <taxon>Eukaryota</taxon>
        <taxon>Viridiplantae</taxon>
        <taxon>Streptophyta</taxon>
        <taxon>Embryophyta</taxon>
        <taxon>Tracheophyta</taxon>
        <taxon>Spermatophyta</taxon>
        <taxon>Magnoliopsida</taxon>
        <taxon>eudicotyledons</taxon>
        <taxon>Gunneridae</taxon>
        <taxon>Pentapetalae</taxon>
        <taxon>asterids</taxon>
        <taxon>lamiids</taxon>
        <taxon>Lamiales</taxon>
        <taxon>Pedaliaceae</taxon>
        <taxon>Sesamum</taxon>
    </lineage>
</organism>
<keyword evidence="6" id="KW-1185">Reference proteome</keyword>
<evidence type="ECO:0000313" key="6">
    <source>
        <dbReference type="Proteomes" id="UP001293254"/>
    </source>
</evidence>
<comment type="caution">
    <text evidence="5">The sequence shown here is derived from an EMBL/GenBank/DDBJ whole genome shotgun (WGS) entry which is preliminary data.</text>
</comment>
<dbReference type="PANTHER" id="PTHR45647:SF132">
    <property type="entry name" value="KINASE WITH ADENINE NUCLEOTIDE ALPHA HYDROLASES-LIKE DOMAIN-CONTAINING PROTEIN"/>
    <property type="match status" value="1"/>
</dbReference>
<proteinExistence type="predicted"/>
<dbReference type="SUPFAM" id="SSF52402">
    <property type="entry name" value="Adenine nucleotide alpha hydrolases-like"/>
    <property type="match status" value="1"/>
</dbReference>
<dbReference type="AlphaFoldDB" id="A0AAE1YIT4"/>
<accession>A0AAE1YIT4</accession>
<evidence type="ECO:0000259" key="4">
    <source>
        <dbReference type="Pfam" id="PF00582"/>
    </source>
</evidence>
<dbReference type="PANTHER" id="PTHR45647">
    <property type="entry name" value="OS02G0152300 PROTEIN"/>
    <property type="match status" value="1"/>
</dbReference>
<comment type="catalytic activity">
    <reaction evidence="1">
        <text>S-ubiquitinyl-[E2 ubiquitin-conjugating enzyme]-L-cysteine + [acceptor protein]-L-lysine = [E2 ubiquitin-conjugating enzyme]-L-cysteine + N(6)-ubiquitinyl-[acceptor protein]-L-lysine.</text>
        <dbReference type="EC" id="2.3.2.27"/>
    </reaction>
</comment>
<evidence type="ECO:0000256" key="3">
    <source>
        <dbReference type="ARBA" id="ARBA00022786"/>
    </source>
</evidence>
<protein>
    <recommendedName>
        <fullName evidence="2">RING-type E3 ubiquitin transferase</fullName>
        <ecNumber evidence="2">2.3.2.27</ecNumber>
    </recommendedName>
</protein>
<dbReference type="EMBL" id="JACGWO010000003">
    <property type="protein sequence ID" value="KAK4430872.1"/>
    <property type="molecule type" value="Genomic_DNA"/>
</dbReference>
<dbReference type="GO" id="GO:0061630">
    <property type="term" value="F:ubiquitin protein ligase activity"/>
    <property type="evidence" value="ECO:0007669"/>
    <property type="project" value="UniProtKB-EC"/>
</dbReference>
<dbReference type="EC" id="2.3.2.27" evidence="2"/>
<feature type="domain" description="UspA" evidence="4">
    <location>
        <begin position="21"/>
        <end position="60"/>
    </location>
</feature>
<reference evidence="5" key="2">
    <citation type="journal article" date="2024" name="Plant">
        <title>Genomic evolution and insights into agronomic trait innovations of Sesamum species.</title>
        <authorList>
            <person name="Miao H."/>
            <person name="Wang L."/>
            <person name="Qu L."/>
            <person name="Liu H."/>
            <person name="Sun Y."/>
            <person name="Le M."/>
            <person name="Wang Q."/>
            <person name="Wei S."/>
            <person name="Zheng Y."/>
            <person name="Lin W."/>
            <person name="Duan Y."/>
            <person name="Cao H."/>
            <person name="Xiong S."/>
            <person name="Wang X."/>
            <person name="Wei L."/>
            <person name="Li C."/>
            <person name="Ma Q."/>
            <person name="Ju M."/>
            <person name="Zhao R."/>
            <person name="Li G."/>
            <person name="Mu C."/>
            <person name="Tian Q."/>
            <person name="Mei H."/>
            <person name="Zhang T."/>
            <person name="Gao T."/>
            <person name="Zhang H."/>
        </authorList>
    </citation>
    <scope>NUCLEOTIDE SEQUENCE</scope>
    <source>
        <strain evidence="5">3651</strain>
    </source>
</reference>
<dbReference type="Proteomes" id="UP001293254">
    <property type="component" value="Unassembled WGS sequence"/>
</dbReference>
<dbReference type="InterPro" id="IPR006016">
    <property type="entry name" value="UspA"/>
</dbReference>
<name>A0AAE1YIT4_9LAMI</name>
<evidence type="ECO:0000256" key="2">
    <source>
        <dbReference type="ARBA" id="ARBA00012483"/>
    </source>
</evidence>
<gene>
    <name evidence="5" type="ORF">Salat_0849000</name>
</gene>